<evidence type="ECO:0000256" key="1">
    <source>
        <dbReference type="SAM" id="MobiDB-lite"/>
    </source>
</evidence>
<comment type="caution">
    <text evidence="3">The sequence shown here is derived from an EMBL/GenBank/DDBJ whole genome shotgun (WGS) entry which is preliminary data.</text>
</comment>
<protein>
    <submittedName>
        <fullName evidence="3">Uncharacterized protein</fullName>
    </submittedName>
</protein>
<keyword evidence="4" id="KW-1185">Reference proteome</keyword>
<feature type="chain" id="PRO_5035180253" evidence="2">
    <location>
        <begin position="21"/>
        <end position="154"/>
    </location>
</feature>
<dbReference type="Proteomes" id="UP000747542">
    <property type="component" value="Unassembled WGS sequence"/>
</dbReference>
<evidence type="ECO:0000256" key="2">
    <source>
        <dbReference type="SAM" id="SignalP"/>
    </source>
</evidence>
<evidence type="ECO:0000313" key="4">
    <source>
        <dbReference type="Proteomes" id="UP000747542"/>
    </source>
</evidence>
<name>A0A8J5K5Z4_HOMAM</name>
<evidence type="ECO:0000313" key="3">
    <source>
        <dbReference type="EMBL" id="KAG7170116.1"/>
    </source>
</evidence>
<proteinExistence type="predicted"/>
<reference evidence="3" key="1">
    <citation type="journal article" date="2021" name="Sci. Adv.">
        <title>The American lobster genome reveals insights on longevity, neural, and immune adaptations.</title>
        <authorList>
            <person name="Polinski J.M."/>
            <person name="Zimin A.V."/>
            <person name="Clark K.F."/>
            <person name="Kohn A.B."/>
            <person name="Sadowski N."/>
            <person name="Timp W."/>
            <person name="Ptitsyn A."/>
            <person name="Khanna P."/>
            <person name="Romanova D.Y."/>
            <person name="Williams P."/>
            <person name="Greenwood S.J."/>
            <person name="Moroz L.L."/>
            <person name="Walt D.R."/>
            <person name="Bodnar A.G."/>
        </authorList>
    </citation>
    <scope>NUCLEOTIDE SEQUENCE</scope>
    <source>
        <strain evidence="3">GMGI-L3</strain>
    </source>
</reference>
<sequence length="154" mass="15888">MVRLHVALTLLVLLTVEAAAHNPFRRRHNTRYSPRRRPSVGGATVYWRGGVRRRPAAVRVNDGDGNVGHGTPIDVDNVGGVGIVGQENPADAANVGGVGIVGQENPDDAANVGGVGIVGQENPDDAANVGGVGIVGQENPDDAANPRQTVGVLR</sequence>
<keyword evidence="2" id="KW-0732">Signal</keyword>
<feature type="signal peptide" evidence="2">
    <location>
        <begin position="1"/>
        <end position="20"/>
    </location>
</feature>
<organism evidence="3 4">
    <name type="scientific">Homarus americanus</name>
    <name type="common">American lobster</name>
    <dbReference type="NCBI Taxonomy" id="6706"/>
    <lineage>
        <taxon>Eukaryota</taxon>
        <taxon>Metazoa</taxon>
        <taxon>Ecdysozoa</taxon>
        <taxon>Arthropoda</taxon>
        <taxon>Crustacea</taxon>
        <taxon>Multicrustacea</taxon>
        <taxon>Malacostraca</taxon>
        <taxon>Eumalacostraca</taxon>
        <taxon>Eucarida</taxon>
        <taxon>Decapoda</taxon>
        <taxon>Pleocyemata</taxon>
        <taxon>Astacidea</taxon>
        <taxon>Nephropoidea</taxon>
        <taxon>Nephropidae</taxon>
        <taxon>Homarus</taxon>
    </lineage>
</organism>
<dbReference type="EMBL" id="JAHLQT010014894">
    <property type="protein sequence ID" value="KAG7170116.1"/>
    <property type="molecule type" value="Genomic_DNA"/>
</dbReference>
<feature type="region of interest" description="Disordered" evidence="1">
    <location>
        <begin position="134"/>
        <end position="154"/>
    </location>
</feature>
<dbReference type="AlphaFoldDB" id="A0A8J5K5Z4"/>
<accession>A0A8J5K5Z4</accession>
<gene>
    <name evidence="3" type="ORF">Hamer_G012352</name>
</gene>